<dbReference type="EMBL" id="CP020931">
    <property type="protein sequence ID" value="ARM84263.1"/>
    <property type="molecule type" value="Genomic_DNA"/>
</dbReference>
<sequence>MTKWFIALLFLLPSFASAAEWTSGTSKTDVVELFTSEGCSSCPPADRWLSSLKSSPELFKEFVPMAFHVDYWDYIGWKDPFAKAAYSERQRNYVREGHVSQSYTPGIVINNKEWRQWFRGQRTWTDDTKQVGVLRASVNDKRRFKAEFDGEKAGQLHIAILGMGLTTSVKAGENRGRELTHDFVVLKLITVPGEKSWTVTLPEFPEKGQKRNAIAAWVTPSNSQTILQAVGGYVD</sequence>
<dbReference type="Pfam" id="PF06764">
    <property type="entry name" value="DUF1223"/>
    <property type="match status" value="1"/>
</dbReference>
<feature type="signal peptide" evidence="1">
    <location>
        <begin position="1"/>
        <end position="18"/>
    </location>
</feature>
<dbReference type="SUPFAM" id="SSF52833">
    <property type="entry name" value="Thioredoxin-like"/>
    <property type="match status" value="1"/>
</dbReference>
<protein>
    <recommendedName>
        <fullName evidence="4">Secreted protein</fullName>
    </recommendedName>
</protein>
<gene>
    <name evidence="2" type="ORF">MARSALSMR5_02190</name>
</gene>
<keyword evidence="1" id="KW-0732">Signal</keyword>
<evidence type="ECO:0000256" key="1">
    <source>
        <dbReference type="SAM" id="SignalP"/>
    </source>
</evidence>
<evidence type="ECO:0000313" key="2">
    <source>
        <dbReference type="EMBL" id="ARM84263.1"/>
    </source>
</evidence>
<dbReference type="GeneID" id="77256136"/>
<dbReference type="InterPro" id="IPR010634">
    <property type="entry name" value="DUF1223"/>
</dbReference>
<reference evidence="2 3" key="1">
    <citation type="submission" date="2017-04" db="EMBL/GenBank/DDBJ databases">
        <title>Genome Sequence of Marinobacter salarius strain SMR5 Isolated from a culture of the Diatom Skeletonema marinoi.</title>
        <authorList>
            <person name="Topel M."/>
            <person name="Pinder M.I.M."/>
            <person name="Johansson O.N."/>
            <person name="Kourtchenko O."/>
            <person name="Godhe A."/>
            <person name="Clarke A.K."/>
        </authorList>
    </citation>
    <scope>NUCLEOTIDE SEQUENCE [LARGE SCALE GENOMIC DNA]</scope>
    <source>
        <strain evidence="2 3">SMR5</strain>
    </source>
</reference>
<proteinExistence type="predicted"/>
<organism evidence="2 3">
    <name type="scientific">Marinobacter salarius</name>
    <dbReference type="NCBI Taxonomy" id="1420917"/>
    <lineage>
        <taxon>Bacteria</taxon>
        <taxon>Pseudomonadati</taxon>
        <taxon>Pseudomonadota</taxon>
        <taxon>Gammaproteobacteria</taxon>
        <taxon>Pseudomonadales</taxon>
        <taxon>Marinobacteraceae</taxon>
        <taxon>Marinobacter</taxon>
    </lineage>
</organism>
<evidence type="ECO:0008006" key="4">
    <source>
        <dbReference type="Google" id="ProtNLM"/>
    </source>
</evidence>
<feature type="chain" id="PRO_5011986580" description="Secreted protein" evidence="1">
    <location>
        <begin position="19"/>
        <end position="235"/>
    </location>
</feature>
<evidence type="ECO:0000313" key="3">
    <source>
        <dbReference type="Proteomes" id="UP000193100"/>
    </source>
</evidence>
<dbReference type="RefSeq" id="WP_085680647.1">
    <property type="nucleotide sequence ID" value="NZ_CP020931.1"/>
</dbReference>
<dbReference type="PANTHER" id="PTHR36057">
    <property type="match status" value="1"/>
</dbReference>
<dbReference type="PANTHER" id="PTHR36057:SF1">
    <property type="entry name" value="LIPOPROTEIN LIPID ATTACHMENT SITE-LIKE PROTEIN, PUTATIVE (DUF1223)-RELATED"/>
    <property type="match status" value="1"/>
</dbReference>
<name>A0A1W6KA12_9GAMM</name>
<accession>A0A1W6KA12</accession>
<dbReference type="InterPro" id="IPR036249">
    <property type="entry name" value="Thioredoxin-like_sf"/>
</dbReference>
<dbReference type="Proteomes" id="UP000193100">
    <property type="component" value="Chromosome"/>
</dbReference>
<dbReference type="AlphaFoldDB" id="A0A1W6KA12"/>